<evidence type="ECO:0000313" key="13">
    <source>
        <dbReference type="Proteomes" id="UP001059380"/>
    </source>
</evidence>
<evidence type="ECO:0000256" key="9">
    <source>
        <dbReference type="PROSITE-ProRule" id="PRU01091"/>
    </source>
</evidence>
<keyword evidence="6 9" id="KW-0238">DNA-binding</keyword>
<dbReference type="Gene3D" id="1.10.10.10">
    <property type="entry name" value="Winged helix-like DNA-binding domain superfamily/Winged helix DNA-binding domain"/>
    <property type="match status" value="1"/>
</dbReference>
<organism evidence="12 13">
    <name type="scientific">Occallatibacter riparius</name>
    <dbReference type="NCBI Taxonomy" id="1002689"/>
    <lineage>
        <taxon>Bacteria</taxon>
        <taxon>Pseudomonadati</taxon>
        <taxon>Acidobacteriota</taxon>
        <taxon>Terriglobia</taxon>
        <taxon>Terriglobales</taxon>
        <taxon>Acidobacteriaceae</taxon>
        <taxon>Occallatibacter</taxon>
    </lineage>
</organism>
<dbReference type="SUPFAM" id="SSF46894">
    <property type="entry name" value="C-terminal effector domain of the bipartite response regulators"/>
    <property type="match status" value="1"/>
</dbReference>
<dbReference type="CDD" id="cd00383">
    <property type="entry name" value="trans_reg_C"/>
    <property type="match status" value="1"/>
</dbReference>
<dbReference type="CDD" id="cd17623">
    <property type="entry name" value="REC_OmpR_CpxR"/>
    <property type="match status" value="1"/>
</dbReference>
<dbReference type="PANTHER" id="PTHR48111:SF39">
    <property type="entry name" value="TRANSCRIPTIONAL REGULATORY PROTEIN CPXR"/>
    <property type="match status" value="1"/>
</dbReference>
<dbReference type="KEGG" id="orp:MOP44_24055"/>
<keyword evidence="3 8" id="KW-0597">Phosphoprotein</keyword>
<dbReference type="SMART" id="SM00862">
    <property type="entry name" value="Trans_reg_C"/>
    <property type="match status" value="1"/>
</dbReference>
<dbReference type="RefSeq" id="WP_260792963.1">
    <property type="nucleotide sequence ID" value="NZ_CP093313.1"/>
</dbReference>
<feature type="domain" description="OmpR/PhoB-type" evidence="11">
    <location>
        <begin position="126"/>
        <end position="224"/>
    </location>
</feature>
<evidence type="ECO:0000256" key="7">
    <source>
        <dbReference type="ARBA" id="ARBA00023163"/>
    </source>
</evidence>
<dbReference type="InterPro" id="IPR011006">
    <property type="entry name" value="CheY-like_superfamily"/>
</dbReference>
<feature type="domain" description="Response regulatory" evidence="10">
    <location>
        <begin position="3"/>
        <end position="116"/>
    </location>
</feature>
<keyword evidence="4" id="KW-0902">Two-component regulatory system</keyword>
<dbReference type="GO" id="GO:0032993">
    <property type="term" value="C:protein-DNA complex"/>
    <property type="evidence" value="ECO:0007669"/>
    <property type="project" value="TreeGrafter"/>
</dbReference>
<name>A0A9J7BL68_9BACT</name>
<dbReference type="InterPro" id="IPR001867">
    <property type="entry name" value="OmpR/PhoB-type_DNA-bd"/>
</dbReference>
<evidence type="ECO:0000256" key="2">
    <source>
        <dbReference type="ARBA" id="ARBA00022490"/>
    </source>
</evidence>
<accession>A0A9J7BL68</accession>
<keyword evidence="13" id="KW-1185">Reference proteome</keyword>
<evidence type="ECO:0000256" key="1">
    <source>
        <dbReference type="ARBA" id="ARBA00004496"/>
    </source>
</evidence>
<dbReference type="InterPro" id="IPR039420">
    <property type="entry name" value="WalR-like"/>
</dbReference>
<evidence type="ECO:0000256" key="3">
    <source>
        <dbReference type="ARBA" id="ARBA00022553"/>
    </source>
</evidence>
<dbReference type="InterPro" id="IPR016032">
    <property type="entry name" value="Sig_transdc_resp-reg_C-effctor"/>
</dbReference>
<dbReference type="InterPro" id="IPR058124">
    <property type="entry name" value="CpxR-like_REC"/>
</dbReference>
<dbReference type="Proteomes" id="UP001059380">
    <property type="component" value="Chromosome"/>
</dbReference>
<dbReference type="InterPro" id="IPR001789">
    <property type="entry name" value="Sig_transdc_resp-reg_receiver"/>
</dbReference>
<dbReference type="FunFam" id="3.40.50.2300:FF:000001">
    <property type="entry name" value="DNA-binding response regulator PhoB"/>
    <property type="match status" value="1"/>
</dbReference>
<evidence type="ECO:0000259" key="10">
    <source>
        <dbReference type="PROSITE" id="PS50110"/>
    </source>
</evidence>
<dbReference type="Gene3D" id="6.10.250.690">
    <property type="match status" value="1"/>
</dbReference>
<dbReference type="Pfam" id="PF00072">
    <property type="entry name" value="Response_reg"/>
    <property type="match status" value="1"/>
</dbReference>
<dbReference type="Gene3D" id="3.40.50.2300">
    <property type="match status" value="1"/>
</dbReference>
<dbReference type="GO" id="GO:0000976">
    <property type="term" value="F:transcription cis-regulatory region binding"/>
    <property type="evidence" value="ECO:0007669"/>
    <property type="project" value="TreeGrafter"/>
</dbReference>
<dbReference type="InterPro" id="IPR036388">
    <property type="entry name" value="WH-like_DNA-bd_sf"/>
</dbReference>
<keyword evidence="2" id="KW-0963">Cytoplasm</keyword>
<protein>
    <submittedName>
        <fullName evidence="12">Response regulator transcription factor</fullName>
    </submittedName>
</protein>
<dbReference type="GO" id="GO:0005829">
    <property type="term" value="C:cytosol"/>
    <property type="evidence" value="ECO:0007669"/>
    <property type="project" value="TreeGrafter"/>
</dbReference>
<evidence type="ECO:0000256" key="8">
    <source>
        <dbReference type="PROSITE-ProRule" id="PRU00169"/>
    </source>
</evidence>
<dbReference type="SUPFAM" id="SSF52172">
    <property type="entry name" value="CheY-like"/>
    <property type="match status" value="1"/>
</dbReference>
<keyword evidence="7" id="KW-0804">Transcription</keyword>
<keyword evidence="5" id="KW-0805">Transcription regulation</keyword>
<dbReference type="GO" id="GO:0000156">
    <property type="term" value="F:phosphorelay response regulator activity"/>
    <property type="evidence" value="ECO:0007669"/>
    <property type="project" value="TreeGrafter"/>
</dbReference>
<evidence type="ECO:0000313" key="12">
    <source>
        <dbReference type="EMBL" id="UWZ83628.1"/>
    </source>
</evidence>
<dbReference type="PROSITE" id="PS51755">
    <property type="entry name" value="OMPR_PHOB"/>
    <property type="match status" value="1"/>
</dbReference>
<evidence type="ECO:0000259" key="11">
    <source>
        <dbReference type="PROSITE" id="PS51755"/>
    </source>
</evidence>
<dbReference type="SMART" id="SM00448">
    <property type="entry name" value="REC"/>
    <property type="match status" value="1"/>
</dbReference>
<feature type="DNA-binding region" description="OmpR/PhoB-type" evidence="9">
    <location>
        <begin position="126"/>
        <end position="224"/>
    </location>
</feature>
<proteinExistence type="predicted"/>
<sequence length="234" mass="26036">MDRVLLVDDDVQLGKLLAERLATEGYTIDTVHDGVRGLERALSKEYELVVLDLMLPGMSGLDVLRQLRKTSPIPVLILTARGEDSDRIQGLEMGADDYVPKPFNPRELIARIRAILRRTARAEAPSGPLAVGDLRIDPALREAWLADSPLNLTSAEFTLLDVFMREPGRVHSRERLTESVLGRKLGPFDRVIDVHVSNLRRKLGVPQDGQRIKAVRGSGYLFAPRSHPKDADHA</sequence>
<evidence type="ECO:0000256" key="5">
    <source>
        <dbReference type="ARBA" id="ARBA00023015"/>
    </source>
</evidence>
<gene>
    <name evidence="12" type="ORF">MOP44_24055</name>
</gene>
<dbReference type="Pfam" id="PF00486">
    <property type="entry name" value="Trans_reg_C"/>
    <property type="match status" value="1"/>
</dbReference>
<dbReference type="GO" id="GO:0006355">
    <property type="term" value="P:regulation of DNA-templated transcription"/>
    <property type="evidence" value="ECO:0007669"/>
    <property type="project" value="InterPro"/>
</dbReference>
<evidence type="ECO:0000256" key="6">
    <source>
        <dbReference type="ARBA" id="ARBA00023125"/>
    </source>
</evidence>
<dbReference type="PROSITE" id="PS50110">
    <property type="entry name" value="RESPONSE_REGULATORY"/>
    <property type="match status" value="1"/>
</dbReference>
<dbReference type="PANTHER" id="PTHR48111">
    <property type="entry name" value="REGULATOR OF RPOS"/>
    <property type="match status" value="1"/>
</dbReference>
<dbReference type="AlphaFoldDB" id="A0A9J7BL68"/>
<comment type="subcellular location">
    <subcellularLocation>
        <location evidence="1">Cytoplasm</location>
    </subcellularLocation>
</comment>
<feature type="modified residue" description="4-aspartylphosphate" evidence="8">
    <location>
        <position position="52"/>
    </location>
</feature>
<evidence type="ECO:0000256" key="4">
    <source>
        <dbReference type="ARBA" id="ARBA00023012"/>
    </source>
</evidence>
<dbReference type="EMBL" id="CP093313">
    <property type="protein sequence ID" value="UWZ83628.1"/>
    <property type="molecule type" value="Genomic_DNA"/>
</dbReference>
<reference evidence="12" key="1">
    <citation type="submission" date="2021-04" db="EMBL/GenBank/DDBJ databases">
        <title>Phylogenetic analysis of Acidobacteriaceae.</title>
        <authorList>
            <person name="Qiu L."/>
            <person name="Zhang Q."/>
        </authorList>
    </citation>
    <scope>NUCLEOTIDE SEQUENCE</scope>
    <source>
        <strain evidence="12">DSM 25168</strain>
    </source>
</reference>